<dbReference type="RefSeq" id="WP_058294950.1">
    <property type="nucleotide sequence ID" value="NZ_CAMRXJ010000078.1"/>
</dbReference>
<dbReference type="NCBIfam" id="TIGR02858">
    <property type="entry name" value="spore_III_AA"/>
    <property type="match status" value="1"/>
</dbReference>
<comment type="caution">
    <text evidence="4">The sequence shown here is derived from an EMBL/GenBank/DDBJ whole genome shotgun (WGS) entry which is preliminary data.</text>
</comment>
<evidence type="ECO:0000313" key="4">
    <source>
        <dbReference type="EMBL" id="PEG30782.1"/>
    </source>
</evidence>
<keyword evidence="5" id="KW-1185">Reference proteome</keyword>
<evidence type="ECO:0000256" key="2">
    <source>
        <dbReference type="ARBA" id="ARBA00022840"/>
    </source>
</evidence>
<reference evidence="4 5" key="1">
    <citation type="submission" date="2017-10" db="EMBL/GenBank/DDBJ databases">
        <title>Effective Description of Clostridium neonatale sp. nov. linked to necrotizing enterocolitis in neonates and a clarification of species assignable to the genus Clostridium (Prazmowski 1880) emend. Lawson and Rainey 2016.</title>
        <authorList>
            <person name="Bernard K."/>
            <person name="Burdz T."/>
            <person name="Wiebe D."/>
            <person name="Balcewich B."/>
            <person name="Alfa M."/>
            <person name="Bernier A.-M."/>
        </authorList>
    </citation>
    <scope>NUCLEOTIDE SEQUENCE [LARGE SCALE GENOMIC DNA]</scope>
    <source>
        <strain evidence="4 5">LCDC99A005</strain>
    </source>
</reference>
<proteinExistence type="predicted"/>
<dbReference type="EMBL" id="PDCJ01000001">
    <property type="protein sequence ID" value="PEG30782.1"/>
    <property type="molecule type" value="Genomic_DNA"/>
</dbReference>
<sequence length="311" mass="34864">MNNVEEVLAVLPNKLCDRLKDRILYEEIYEIRIKINKPILIYSKFGESNTGYIVTKEEMKNLVQKIVGFSLYAYEEDIRQGFITIRGGHRIGLAGECVMENGYVKTIRNISSVNIRISRQIIGTSDKIMKFITSNNRVYNTIIISPPKCGKTTILRDIARNISDGINNLRIVKEKFDGKKVVVIDERSEIAACFMGIPQNDLGVRTDVLDNCLKREGLLMAIRSLSPDVLICDEIGTTGDVEALTAAFNSGVNIITTIHGFTIEDLYKRRVLSGLLNNNVIERVIVLSNREGVGTIENIYSLNGGEKECLN</sequence>
<dbReference type="AlphaFoldDB" id="A0A2A7MG19"/>
<dbReference type="InterPro" id="IPR045735">
    <property type="entry name" value="Spore_III_AA_AAA+_ATPase"/>
</dbReference>
<dbReference type="SUPFAM" id="SSF52540">
    <property type="entry name" value="P-loop containing nucleoside triphosphate hydrolases"/>
    <property type="match status" value="1"/>
</dbReference>
<keyword evidence="1" id="KW-0547">Nucleotide-binding</keyword>
<dbReference type="InterPro" id="IPR003593">
    <property type="entry name" value="AAA+_ATPase"/>
</dbReference>
<dbReference type="Gene3D" id="3.40.50.300">
    <property type="entry name" value="P-loop containing nucleotide triphosphate hydrolases"/>
    <property type="match status" value="1"/>
</dbReference>
<dbReference type="STRING" id="137838.GCA_001458595_02144"/>
<dbReference type="PANTHER" id="PTHR20953:SF3">
    <property type="entry name" value="P-LOOP CONTAINING NUCLEOSIDE TRIPHOSPHATE HYDROLASES SUPERFAMILY PROTEIN"/>
    <property type="match status" value="1"/>
</dbReference>
<dbReference type="Pfam" id="PF19568">
    <property type="entry name" value="Spore_III_AA"/>
    <property type="match status" value="1"/>
</dbReference>
<dbReference type="SMART" id="SM00382">
    <property type="entry name" value="AAA"/>
    <property type="match status" value="1"/>
</dbReference>
<dbReference type="OrthoDB" id="9768243at2"/>
<dbReference type="PANTHER" id="PTHR20953">
    <property type="entry name" value="KINASE-RELATED"/>
    <property type="match status" value="1"/>
</dbReference>
<accession>A0A2A7MG19</accession>
<gene>
    <name evidence="4" type="primary">spoIIIAA</name>
    <name evidence="4" type="ORF">CQ394_03420</name>
</gene>
<feature type="domain" description="AAA+ ATPase" evidence="3">
    <location>
        <begin position="137"/>
        <end position="282"/>
    </location>
</feature>
<dbReference type="InterPro" id="IPR014217">
    <property type="entry name" value="Spore_III_AA"/>
</dbReference>
<keyword evidence="2" id="KW-0067">ATP-binding</keyword>
<protein>
    <submittedName>
        <fullName evidence="4">Stage III sporulation protein AA</fullName>
    </submittedName>
</protein>
<dbReference type="InterPro" id="IPR027417">
    <property type="entry name" value="P-loop_NTPase"/>
</dbReference>
<evidence type="ECO:0000313" key="5">
    <source>
        <dbReference type="Proteomes" id="UP000220840"/>
    </source>
</evidence>
<organism evidence="4 5">
    <name type="scientific">Clostridium neonatale</name>
    <dbReference type="NCBI Taxonomy" id="137838"/>
    <lineage>
        <taxon>Bacteria</taxon>
        <taxon>Bacillati</taxon>
        <taxon>Bacillota</taxon>
        <taxon>Clostridia</taxon>
        <taxon>Eubacteriales</taxon>
        <taxon>Clostridiaceae</taxon>
        <taxon>Clostridium</taxon>
    </lineage>
</organism>
<name>A0A2A7MG19_9CLOT</name>
<evidence type="ECO:0000259" key="3">
    <source>
        <dbReference type="SMART" id="SM00382"/>
    </source>
</evidence>
<dbReference type="Proteomes" id="UP000220840">
    <property type="component" value="Unassembled WGS sequence"/>
</dbReference>
<evidence type="ECO:0000256" key="1">
    <source>
        <dbReference type="ARBA" id="ARBA00022741"/>
    </source>
</evidence>
<dbReference type="GO" id="GO:0005524">
    <property type="term" value="F:ATP binding"/>
    <property type="evidence" value="ECO:0007669"/>
    <property type="project" value="UniProtKB-KW"/>
</dbReference>